<dbReference type="Pfam" id="PF00990">
    <property type="entry name" value="GGDEF"/>
    <property type="match status" value="1"/>
</dbReference>
<dbReference type="PANTHER" id="PTHR45138:SF9">
    <property type="entry name" value="DIGUANYLATE CYCLASE DGCM-RELATED"/>
    <property type="match status" value="1"/>
</dbReference>
<evidence type="ECO:0000259" key="3">
    <source>
        <dbReference type="PROSITE" id="PS50887"/>
    </source>
</evidence>
<evidence type="ECO:0000256" key="2">
    <source>
        <dbReference type="ARBA" id="ARBA00034247"/>
    </source>
</evidence>
<accession>A0ABR6XD47</accession>
<evidence type="ECO:0000256" key="1">
    <source>
        <dbReference type="ARBA" id="ARBA00012528"/>
    </source>
</evidence>
<comment type="caution">
    <text evidence="4">The sequence shown here is derived from an EMBL/GenBank/DDBJ whole genome shotgun (WGS) entry which is preliminary data.</text>
</comment>
<gene>
    <name evidence="4" type="ORF">H8K26_05100</name>
</gene>
<dbReference type="SUPFAM" id="SSF55781">
    <property type="entry name" value="GAF domain-like"/>
    <property type="match status" value="1"/>
</dbReference>
<name>A0ABR6XD47_9BURK</name>
<dbReference type="InterPro" id="IPR003018">
    <property type="entry name" value="GAF"/>
</dbReference>
<reference evidence="4 5" key="1">
    <citation type="submission" date="2020-08" db="EMBL/GenBank/DDBJ databases">
        <title>Novel species isolated from subtropical streams in China.</title>
        <authorList>
            <person name="Lu H."/>
        </authorList>
    </citation>
    <scope>NUCLEOTIDE SEQUENCE [LARGE SCALE GENOMIC DNA]</scope>
    <source>
        <strain evidence="4 5">CCTCC AB 2015119</strain>
    </source>
</reference>
<dbReference type="InterPro" id="IPR000160">
    <property type="entry name" value="GGDEF_dom"/>
</dbReference>
<feature type="domain" description="GGDEF" evidence="3">
    <location>
        <begin position="207"/>
        <end position="341"/>
    </location>
</feature>
<dbReference type="EC" id="2.7.7.65" evidence="1"/>
<sequence>MSLNSTDFGLTTLQVNSGFSKILAEKFEAKIARFERVGMGLFDVANCFVTFGRVVGRSGLTERSITEMEAAFSDEFPLSDEVLVLSDLNVHGEFGQHRFVAGPPMIRFFASFPVYGQDGKLVACLRLLDYQPHIFDDEQRLLLADLAIMVERELALSAVCQNQLELMKQNRRLKRDTLVDPLLGTWNKPAIIRSLRLEMERCANSGKPMSLLFLLPDQIAELRAKHGMVLTDQILVRMVSRIRSCIRPFDALGRFDNDQFLIVLPGASRLVVMAVAERIRLSVMMHSEWIENAEVSLTVCVGLASTDVYPDADPEILISLAEKALLSAKRAGNNTVVQATPGQPDMMI</sequence>
<dbReference type="RefSeq" id="WP_186897270.1">
    <property type="nucleotide sequence ID" value="NZ_JACOFT010000002.1"/>
</dbReference>
<dbReference type="EMBL" id="JACOFT010000002">
    <property type="protein sequence ID" value="MBC3810812.1"/>
    <property type="molecule type" value="Genomic_DNA"/>
</dbReference>
<dbReference type="NCBIfam" id="TIGR00254">
    <property type="entry name" value="GGDEF"/>
    <property type="match status" value="1"/>
</dbReference>
<dbReference type="InterPro" id="IPR043128">
    <property type="entry name" value="Rev_trsase/Diguanyl_cyclase"/>
</dbReference>
<protein>
    <recommendedName>
        <fullName evidence="1">diguanylate cyclase</fullName>
        <ecNumber evidence="1">2.7.7.65</ecNumber>
    </recommendedName>
</protein>
<dbReference type="PANTHER" id="PTHR45138">
    <property type="entry name" value="REGULATORY COMPONENTS OF SENSORY TRANSDUCTION SYSTEM"/>
    <property type="match status" value="1"/>
</dbReference>
<dbReference type="Proteomes" id="UP000637632">
    <property type="component" value="Unassembled WGS sequence"/>
</dbReference>
<dbReference type="SUPFAM" id="SSF55073">
    <property type="entry name" value="Nucleotide cyclase"/>
    <property type="match status" value="1"/>
</dbReference>
<organism evidence="4 5">
    <name type="scientific">Undibacterium aquatile</name>
    <dbReference type="NCBI Taxonomy" id="1537398"/>
    <lineage>
        <taxon>Bacteria</taxon>
        <taxon>Pseudomonadati</taxon>
        <taxon>Pseudomonadota</taxon>
        <taxon>Betaproteobacteria</taxon>
        <taxon>Burkholderiales</taxon>
        <taxon>Oxalobacteraceae</taxon>
        <taxon>Undibacterium</taxon>
    </lineage>
</organism>
<dbReference type="Gene3D" id="3.30.70.270">
    <property type="match status" value="1"/>
</dbReference>
<evidence type="ECO:0000313" key="4">
    <source>
        <dbReference type="EMBL" id="MBC3810812.1"/>
    </source>
</evidence>
<dbReference type="Pfam" id="PF01590">
    <property type="entry name" value="GAF"/>
    <property type="match status" value="1"/>
</dbReference>
<comment type="catalytic activity">
    <reaction evidence="2">
        <text>2 GTP = 3',3'-c-di-GMP + 2 diphosphate</text>
        <dbReference type="Rhea" id="RHEA:24898"/>
        <dbReference type="ChEBI" id="CHEBI:33019"/>
        <dbReference type="ChEBI" id="CHEBI:37565"/>
        <dbReference type="ChEBI" id="CHEBI:58805"/>
        <dbReference type="EC" id="2.7.7.65"/>
    </reaction>
</comment>
<dbReference type="PROSITE" id="PS50887">
    <property type="entry name" value="GGDEF"/>
    <property type="match status" value="1"/>
</dbReference>
<dbReference type="CDD" id="cd01949">
    <property type="entry name" value="GGDEF"/>
    <property type="match status" value="1"/>
</dbReference>
<proteinExistence type="predicted"/>
<dbReference type="InterPro" id="IPR029787">
    <property type="entry name" value="Nucleotide_cyclase"/>
</dbReference>
<keyword evidence="5" id="KW-1185">Reference proteome</keyword>
<dbReference type="SMART" id="SM00267">
    <property type="entry name" value="GGDEF"/>
    <property type="match status" value="1"/>
</dbReference>
<evidence type="ECO:0000313" key="5">
    <source>
        <dbReference type="Proteomes" id="UP000637632"/>
    </source>
</evidence>
<dbReference type="InterPro" id="IPR050469">
    <property type="entry name" value="Diguanylate_Cyclase"/>
</dbReference>